<proteinExistence type="predicted"/>
<dbReference type="EMBL" id="BMJV01000006">
    <property type="protein sequence ID" value="GGG79861.1"/>
    <property type="molecule type" value="Genomic_DNA"/>
</dbReference>
<gene>
    <name evidence="2" type="ORF">GCM10011415_31460</name>
</gene>
<dbReference type="InterPro" id="IPR010331">
    <property type="entry name" value="ExoD"/>
</dbReference>
<keyword evidence="1" id="KW-0812">Transmembrane</keyword>
<feature type="transmembrane region" description="Helical" evidence="1">
    <location>
        <begin position="51"/>
        <end position="75"/>
    </location>
</feature>
<dbReference type="AlphaFoldDB" id="A0A8J2ZLK0"/>
<evidence type="ECO:0000256" key="1">
    <source>
        <dbReference type="SAM" id="Phobius"/>
    </source>
</evidence>
<reference evidence="2" key="1">
    <citation type="journal article" date="2014" name="Int. J. Syst. Evol. Microbiol.">
        <title>Complete genome sequence of Corynebacterium casei LMG S-19264T (=DSM 44701T), isolated from a smear-ripened cheese.</title>
        <authorList>
            <consortium name="US DOE Joint Genome Institute (JGI-PGF)"/>
            <person name="Walter F."/>
            <person name="Albersmeier A."/>
            <person name="Kalinowski J."/>
            <person name="Ruckert C."/>
        </authorList>
    </citation>
    <scope>NUCLEOTIDE SEQUENCE</scope>
    <source>
        <strain evidence="2">CGMCC 1.15762</strain>
    </source>
</reference>
<dbReference type="PANTHER" id="PTHR41795:SF1">
    <property type="entry name" value="EXOPOLYSACCHARIDE SYNTHESIS PROTEIN"/>
    <property type="match status" value="1"/>
</dbReference>
<keyword evidence="3" id="KW-1185">Reference proteome</keyword>
<dbReference type="RefSeq" id="WP_188791178.1">
    <property type="nucleotide sequence ID" value="NZ_BMJV01000006.1"/>
</dbReference>
<evidence type="ECO:0000313" key="2">
    <source>
        <dbReference type="EMBL" id="GGG79861.1"/>
    </source>
</evidence>
<dbReference type="Proteomes" id="UP000617145">
    <property type="component" value="Unassembled WGS sequence"/>
</dbReference>
<dbReference type="PIRSF" id="PIRSF033239">
    <property type="entry name" value="ExoD"/>
    <property type="match status" value="1"/>
</dbReference>
<dbReference type="Pfam" id="PF06055">
    <property type="entry name" value="ExoD"/>
    <property type="match status" value="1"/>
</dbReference>
<comment type="caution">
    <text evidence="2">The sequence shown here is derived from an EMBL/GenBank/DDBJ whole genome shotgun (WGS) entry which is preliminary data.</text>
</comment>
<keyword evidence="1" id="KW-0472">Membrane</keyword>
<feature type="transmembrane region" description="Helical" evidence="1">
    <location>
        <begin position="177"/>
        <end position="200"/>
    </location>
</feature>
<organism evidence="2 3">
    <name type="scientific">Salipiger pallidus</name>
    <dbReference type="NCBI Taxonomy" id="1775170"/>
    <lineage>
        <taxon>Bacteria</taxon>
        <taxon>Pseudomonadati</taxon>
        <taxon>Pseudomonadota</taxon>
        <taxon>Alphaproteobacteria</taxon>
        <taxon>Rhodobacterales</taxon>
        <taxon>Roseobacteraceae</taxon>
        <taxon>Salipiger</taxon>
    </lineage>
</organism>
<evidence type="ECO:0000313" key="3">
    <source>
        <dbReference type="Proteomes" id="UP000617145"/>
    </source>
</evidence>
<protein>
    <submittedName>
        <fullName evidence="2">Exopolysaccharide biosynthesis protein ExoD</fullName>
    </submittedName>
</protein>
<dbReference type="PANTHER" id="PTHR41795">
    <property type="entry name" value="EXOPOLYSACCHARIDE SYNTHESIS PROTEIN"/>
    <property type="match status" value="1"/>
</dbReference>
<accession>A0A8J2ZLK0</accession>
<feature type="transmembrane region" description="Helical" evidence="1">
    <location>
        <begin position="135"/>
        <end position="157"/>
    </location>
</feature>
<reference evidence="2" key="2">
    <citation type="submission" date="2020-09" db="EMBL/GenBank/DDBJ databases">
        <authorList>
            <person name="Sun Q."/>
            <person name="Zhou Y."/>
        </authorList>
    </citation>
    <scope>NUCLEOTIDE SEQUENCE</scope>
    <source>
        <strain evidence="2">CGMCC 1.15762</strain>
    </source>
</reference>
<sequence length="202" mass="21930">MTMQDVEAQPRPVGEIVDRLAGIAERDSVSLREVIEEFGESSFLPALMVPALLVVSPLSGIPVFSTICGLLIAFISAQMLVSRRHLWLPDLLMRRRIDGEKARNAIGKLRKLSDWLDRKARARFGLMTSAPARKWLQLLCFLCGAAMPFLELVPFSSSLLGSAVVLLATALLARDGLFALIGSTVIGGAILVPLFATGVIQF</sequence>
<keyword evidence="1" id="KW-1133">Transmembrane helix</keyword>
<name>A0A8J2ZLK0_9RHOB</name>